<organism evidence="3 4">
    <name type="scientific">Callithrix jacchus</name>
    <name type="common">White-tufted-ear marmoset</name>
    <name type="synonym">Simia Jacchus</name>
    <dbReference type="NCBI Taxonomy" id="9483"/>
    <lineage>
        <taxon>Eukaryota</taxon>
        <taxon>Metazoa</taxon>
        <taxon>Chordata</taxon>
        <taxon>Craniata</taxon>
        <taxon>Vertebrata</taxon>
        <taxon>Euteleostomi</taxon>
        <taxon>Mammalia</taxon>
        <taxon>Eutheria</taxon>
        <taxon>Euarchontoglires</taxon>
        <taxon>Primates</taxon>
        <taxon>Haplorrhini</taxon>
        <taxon>Platyrrhini</taxon>
        <taxon>Cebidae</taxon>
        <taxon>Callitrichinae</taxon>
        <taxon>Callithrix</taxon>
        <taxon>Callithrix</taxon>
    </lineage>
</organism>
<evidence type="ECO:0000259" key="2">
    <source>
        <dbReference type="PROSITE" id="PS50115"/>
    </source>
</evidence>
<keyword evidence="1" id="KW-0862">Zinc</keyword>
<keyword evidence="4" id="KW-1185">Reference proteome</keyword>
<reference evidence="3 4" key="1">
    <citation type="submission" date="2009-03" db="EMBL/GenBank/DDBJ databases">
        <authorList>
            <person name="Warren W."/>
            <person name="Ye L."/>
            <person name="Minx P."/>
            <person name="Worley K."/>
            <person name="Gibbs R."/>
            <person name="Wilson R.K."/>
        </authorList>
    </citation>
    <scope>NUCLEOTIDE SEQUENCE [LARGE SCALE GENOMIC DNA]</scope>
</reference>
<dbReference type="GeneTree" id="ENSGT00940000158387"/>
<dbReference type="InterPro" id="IPR037278">
    <property type="entry name" value="ARFGAP/RecO"/>
</dbReference>
<dbReference type="PRINTS" id="PR00405">
    <property type="entry name" value="REVINTRACTNG"/>
</dbReference>
<dbReference type="Ensembl" id="ENSCJAT00000137978.1">
    <property type="protein sequence ID" value="ENSCJAP00000091066.1"/>
    <property type="gene ID" value="ENSCJAG00000084493.1"/>
</dbReference>
<dbReference type="PROSITE" id="PS50115">
    <property type="entry name" value="ARFGAP"/>
    <property type="match status" value="1"/>
</dbReference>
<evidence type="ECO:0000313" key="3">
    <source>
        <dbReference type="Ensembl" id="ENSCJAP00000091066.1"/>
    </source>
</evidence>
<reference evidence="3" key="2">
    <citation type="submission" date="2025-08" db="UniProtKB">
        <authorList>
            <consortium name="Ensembl"/>
        </authorList>
    </citation>
    <scope>IDENTIFICATION</scope>
</reference>
<dbReference type="AlphaFoldDB" id="A0A8I3WWX9"/>
<sequence length="114" mass="12573">SPNIKHKTLRKDACWPARRGGGTRRCHRGCCLLPLLLFQLPPPPPPPPPPLPGLRLPGVRAAPGPRWASWNIGVFICIKCAGIHRNLGVHISRVKSVNLDQPRTATVHARYGKY</sequence>
<reference evidence="3" key="3">
    <citation type="submission" date="2025-09" db="UniProtKB">
        <authorList>
            <consortium name="Ensembl"/>
        </authorList>
    </citation>
    <scope>IDENTIFICATION</scope>
</reference>
<accession>A0A8I3WWX9</accession>
<dbReference type="PANTHER" id="PTHR45705">
    <property type="entry name" value="FI20236P1"/>
    <property type="match status" value="1"/>
</dbReference>
<proteinExistence type="predicted"/>
<dbReference type="SUPFAM" id="SSF57863">
    <property type="entry name" value="ArfGap/RecO-like zinc finger"/>
    <property type="match status" value="1"/>
</dbReference>
<dbReference type="InterPro" id="IPR001164">
    <property type="entry name" value="ArfGAP_dom"/>
</dbReference>
<feature type="domain" description="Arf-GAP" evidence="2">
    <location>
        <begin position="62"/>
        <end position="114"/>
    </location>
</feature>
<dbReference type="InterPro" id="IPR051718">
    <property type="entry name" value="ARF_GTPase-activating"/>
</dbReference>
<dbReference type="GO" id="GO:0005096">
    <property type="term" value="F:GTPase activator activity"/>
    <property type="evidence" value="ECO:0007669"/>
    <property type="project" value="InterPro"/>
</dbReference>
<protein>
    <recommendedName>
        <fullName evidence="2">Arf-GAP domain-containing protein</fullName>
    </recommendedName>
</protein>
<keyword evidence="1" id="KW-0479">Metal-binding</keyword>
<dbReference type="PANTHER" id="PTHR45705:SF1">
    <property type="entry name" value="FI20236P1"/>
    <property type="match status" value="1"/>
</dbReference>
<dbReference type="SMART" id="SM00105">
    <property type="entry name" value="ArfGap"/>
    <property type="match status" value="1"/>
</dbReference>
<dbReference type="Proteomes" id="UP000008225">
    <property type="component" value="Chromosome 1"/>
</dbReference>
<evidence type="ECO:0000313" key="4">
    <source>
        <dbReference type="Proteomes" id="UP000008225"/>
    </source>
</evidence>
<evidence type="ECO:0000256" key="1">
    <source>
        <dbReference type="PROSITE-ProRule" id="PRU00288"/>
    </source>
</evidence>
<name>A0A8I3WWX9_CALJA</name>
<dbReference type="GO" id="GO:0005737">
    <property type="term" value="C:cytoplasm"/>
    <property type="evidence" value="ECO:0007669"/>
    <property type="project" value="TreeGrafter"/>
</dbReference>
<dbReference type="GO" id="GO:0008270">
    <property type="term" value="F:zinc ion binding"/>
    <property type="evidence" value="ECO:0007669"/>
    <property type="project" value="UniProtKB-KW"/>
</dbReference>
<dbReference type="Pfam" id="PF01412">
    <property type="entry name" value="ArfGap"/>
    <property type="match status" value="1"/>
</dbReference>
<dbReference type="Gene3D" id="1.10.220.150">
    <property type="entry name" value="Arf GTPase activating protein"/>
    <property type="match status" value="1"/>
</dbReference>
<dbReference type="InterPro" id="IPR038508">
    <property type="entry name" value="ArfGAP_dom_sf"/>
</dbReference>
<keyword evidence="1" id="KW-0863">Zinc-finger</keyword>